<sequence>MMEIISENHNRCTINVQNPWRIPWYILEHRTRFGWDTFGSRHGLAVDRAHLVGMAGGGNQMHRSYVCLIKGTEEQNNQGKVLGQGDYRVVDSITDHLISCSRQASKQKHRLLGTSREEDLDKLIRNCERVKAEGGNALKLFSGAADSRITFLECHIPTRSSFNNKTNMFVPDSGPELIAGNKPAPVRLPK</sequence>
<organism evidence="1 2">
    <name type="scientific">Tenebrio molitor</name>
    <name type="common">Yellow mealworm beetle</name>
    <dbReference type="NCBI Taxonomy" id="7067"/>
    <lineage>
        <taxon>Eukaryota</taxon>
        <taxon>Metazoa</taxon>
        <taxon>Ecdysozoa</taxon>
        <taxon>Arthropoda</taxon>
        <taxon>Hexapoda</taxon>
        <taxon>Insecta</taxon>
        <taxon>Pterygota</taxon>
        <taxon>Neoptera</taxon>
        <taxon>Endopterygota</taxon>
        <taxon>Coleoptera</taxon>
        <taxon>Polyphaga</taxon>
        <taxon>Cucujiformia</taxon>
        <taxon>Tenebrionidae</taxon>
        <taxon>Tenebrio</taxon>
    </lineage>
</organism>
<gene>
    <name evidence="1" type="ORF">GEV33_012569</name>
</gene>
<name>A0A8J6H9H4_TENMO</name>
<accession>A0A8J6H9H4</accession>
<evidence type="ECO:0000313" key="2">
    <source>
        <dbReference type="Proteomes" id="UP000719412"/>
    </source>
</evidence>
<keyword evidence="2" id="KW-1185">Reference proteome</keyword>
<dbReference type="Proteomes" id="UP000719412">
    <property type="component" value="Unassembled WGS sequence"/>
</dbReference>
<proteinExistence type="predicted"/>
<dbReference type="AlphaFoldDB" id="A0A8J6H9H4"/>
<dbReference type="EMBL" id="JABDTM020027639">
    <property type="protein sequence ID" value="KAH0810221.1"/>
    <property type="molecule type" value="Genomic_DNA"/>
</dbReference>
<comment type="caution">
    <text evidence="1">The sequence shown here is derived from an EMBL/GenBank/DDBJ whole genome shotgun (WGS) entry which is preliminary data.</text>
</comment>
<evidence type="ECO:0000313" key="1">
    <source>
        <dbReference type="EMBL" id="KAH0810221.1"/>
    </source>
</evidence>
<reference evidence="1" key="1">
    <citation type="journal article" date="2020" name="J Insects Food Feed">
        <title>The yellow mealworm (Tenebrio molitor) genome: a resource for the emerging insects as food and feed industry.</title>
        <authorList>
            <person name="Eriksson T."/>
            <person name="Andere A."/>
            <person name="Kelstrup H."/>
            <person name="Emery V."/>
            <person name="Picard C."/>
        </authorList>
    </citation>
    <scope>NUCLEOTIDE SEQUENCE</scope>
    <source>
        <strain evidence="1">Stoneville</strain>
        <tissue evidence="1">Whole head</tissue>
    </source>
</reference>
<protein>
    <submittedName>
        <fullName evidence="1">Uncharacterized protein</fullName>
    </submittedName>
</protein>
<reference evidence="1" key="2">
    <citation type="submission" date="2021-08" db="EMBL/GenBank/DDBJ databases">
        <authorList>
            <person name="Eriksson T."/>
        </authorList>
    </citation>
    <scope>NUCLEOTIDE SEQUENCE</scope>
    <source>
        <strain evidence="1">Stoneville</strain>
        <tissue evidence="1">Whole head</tissue>
    </source>
</reference>